<comment type="caution">
    <text evidence="10">The sequence shown here is derived from an EMBL/GenBank/DDBJ whole genome shotgun (WGS) entry which is preliminary data.</text>
</comment>
<evidence type="ECO:0000256" key="4">
    <source>
        <dbReference type="ARBA" id="ARBA00022692"/>
    </source>
</evidence>
<dbReference type="PANTHER" id="PTHR30598">
    <property type="entry name" value="NITRATE REDUCTASE PRIVATE CHAPERONE, REDOX ENZYME MATURATION PROTEIN REMP FAMILY"/>
    <property type="match status" value="1"/>
</dbReference>
<comment type="subcellular location">
    <subcellularLocation>
        <location evidence="1">Cell membrane</location>
        <topology evidence="1">Multi-pass membrane protein</topology>
    </subcellularLocation>
</comment>
<protein>
    <submittedName>
        <fullName evidence="10">Respiratory nitrate reductase subunit gamma</fullName>
    </submittedName>
</protein>
<dbReference type="RefSeq" id="WP_371238080.1">
    <property type="nucleotide sequence ID" value="NZ_JAHWZY010000011.1"/>
</dbReference>
<evidence type="ECO:0000256" key="8">
    <source>
        <dbReference type="ARBA" id="ARBA00023136"/>
    </source>
</evidence>
<gene>
    <name evidence="10" type="ORF">KYY02_12800</name>
</gene>
<dbReference type="InterPro" id="IPR051936">
    <property type="entry name" value="Heme-iron_electron_transfer"/>
</dbReference>
<dbReference type="Proteomes" id="UP001567537">
    <property type="component" value="Unassembled WGS sequence"/>
</dbReference>
<keyword evidence="7" id="KW-0560">Oxidoreductase</keyword>
<evidence type="ECO:0000259" key="9">
    <source>
        <dbReference type="Pfam" id="PF02665"/>
    </source>
</evidence>
<dbReference type="EMBL" id="JAHWZY010000011">
    <property type="protein sequence ID" value="MEZ3179529.1"/>
    <property type="molecule type" value="Genomic_DNA"/>
</dbReference>
<feature type="domain" description="NarG-like" evidence="9">
    <location>
        <begin position="24"/>
        <end position="98"/>
    </location>
</feature>
<dbReference type="Gene3D" id="1.20.950.20">
    <property type="entry name" value="Transmembrane di-heme cytochromes, Chain C"/>
    <property type="match status" value="1"/>
</dbReference>
<evidence type="ECO:0000256" key="1">
    <source>
        <dbReference type="ARBA" id="ARBA00004651"/>
    </source>
</evidence>
<keyword evidence="2" id="KW-0813">Transport</keyword>
<evidence type="ECO:0000256" key="5">
    <source>
        <dbReference type="ARBA" id="ARBA00022982"/>
    </source>
</evidence>
<evidence type="ECO:0000256" key="7">
    <source>
        <dbReference type="ARBA" id="ARBA00023002"/>
    </source>
</evidence>
<dbReference type="PANTHER" id="PTHR30598:SF3">
    <property type="entry name" value="RESPIRATORY NITRATE REDUCTASE 1 GAMMA CHAIN"/>
    <property type="match status" value="1"/>
</dbReference>
<keyword evidence="6" id="KW-1133">Transmembrane helix</keyword>
<dbReference type="Pfam" id="PF02665">
    <property type="entry name" value="Nitrate_red_gam"/>
    <property type="match status" value="1"/>
</dbReference>
<organism evidence="10 11">
    <name type="scientific">Streptomyces pimonensis</name>
    <dbReference type="NCBI Taxonomy" id="2860288"/>
    <lineage>
        <taxon>Bacteria</taxon>
        <taxon>Bacillati</taxon>
        <taxon>Actinomycetota</taxon>
        <taxon>Actinomycetes</taxon>
        <taxon>Kitasatosporales</taxon>
        <taxon>Streptomycetaceae</taxon>
        <taxon>Streptomyces</taxon>
    </lineage>
</organism>
<evidence type="ECO:0000256" key="3">
    <source>
        <dbReference type="ARBA" id="ARBA00022475"/>
    </source>
</evidence>
<keyword evidence="4" id="KW-0812">Transmembrane</keyword>
<proteinExistence type="predicted"/>
<evidence type="ECO:0000313" key="11">
    <source>
        <dbReference type="Proteomes" id="UP001567537"/>
    </source>
</evidence>
<keyword evidence="5" id="KW-0249">Electron transport</keyword>
<evidence type="ECO:0000256" key="2">
    <source>
        <dbReference type="ARBA" id="ARBA00022448"/>
    </source>
</evidence>
<sequence length="147" mass="15008">MAAPARAVTPAVGSGADGVRGGSVLPYVGPVVLVLGHVGRYPYAESGWTARSCRLHERRRLRGGSPLSRFGVLVVVGRTGGPAIPRSRTEAAGVAGDATAARRRPGAFGLLGERGPVSAPAGLRAACHPCVRSARIRWRTAAASPPG</sequence>
<dbReference type="SUPFAM" id="SSF103501">
    <property type="entry name" value="Respiratory nitrate reductase 1 gamma chain"/>
    <property type="match status" value="1"/>
</dbReference>
<dbReference type="InterPro" id="IPR036197">
    <property type="entry name" value="NarG-like_sf"/>
</dbReference>
<keyword evidence="8" id="KW-0472">Membrane</keyword>
<evidence type="ECO:0000256" key="6">
    <source>
        <dbReference type="ARBA" id="ARBA00022989"/>
    </source>
</evidence>
<name>A0ABV4IZX5_9ACTN</name>
<reference evidence="10 11" key="1">
    <citation type="journal article" date="2021" name="Res Sq">
        <title>Streptomyces Pimoensis sp. nov., Isolated From the Taklimakan Desert in Xinjiang, China.</title>
        <authorList>
            <person name="Zhang P."/>
            <person name="Luo X."/>
            <person name="Luo X."/>
            <person name="Liu Z."/>
            <person name="Xia Z."/>
            <person name="Wan C."/>
            <person name="zhang L."/>
        </authorList>
    </citation>
    <scope>NUCLEOTIDE SEQUENCE [LARGE SCALE GENOMIC DNA]</scope>
    <source>
        <strain evidence="10 11">TRM75549</strain>
    </source>
</reference>
<dbReference type="InterPro" id="IPR023234">
    <property type="entry name" value="NarG-like_domain"/>
</dbReference>
<evidence type="ECO:0000313" key="10">
    <source>
        <dbReference type="EMBL" id="MEZ3179529.1"/>
    </source>
</evidence>
<accession>A0ABV4IZX5</accession>
<keyword evidence="3" id="KW-1003">Cell membrane</keyword>
<keyword evidence="11" id="KW-1185">Reference proteome</keyword>